<dbReference type="GO" id="GO:0005886">
    <property type="term" value="C:plasma membrane"/>
    <property type="evidence" value="ECO:0007669"/>
    <property type="project" value="InterPro"/>
</dbReference>
<evidence type="ECO:0000313" key="8">
    <source>
        <dbReference type="EMBL" id="EMB30532.1"/>
    </source>
</evidence>
<dbReference type="GeneID" id="2739613"/>
<feature type="signal peptide" evidence="6">
    <location>
        <begin position="1"/>
        <end position="23"/>
    </location>
</feature>
<proteinExistence type="predicted"/>
<dbReference type="EMBL" id="AGDV01000021">
    <property type="protein sequence ID" value="EMB30532.1"/>
    <property type="molecule type" value="Genomic_DNA"/>
</dbReference>
<feature type="chain" id="PRO_5002393572" evidence="6">
    <location>
        <begin position="24"/>
        <end position="189"/>
    </location>
</feature>
<dbReference type="RefSeq" id="WP_002670122.1">
    <property type="nucleotide sequence ID" value="NZ_CM001795.1"/>
</dbReference>
<name>A0A0E2EE85_TREDN</name>
<dbReference type="PROSITE" id="PS51257">
    <property type="entry name" value="PROKAR_LIPOPROTEIN"/>
    <property type="match status" value="1"/>
</dbReference>
<dbReference type="InterPro" id="IPR007329">
    <property type="entry name" value="FMN-bd"/>
</dbReference>
<keyword evidence="1" id="KW-0813">Transport</keyword>
<evidence type="ECO:0000256" key="2">
    <source>
        <dbReference type="ARBA" id="ARBA00022553"/>
    </source>
</evidence>
<comment type="caution">
    <text evidence="8">The sequence shown here is derived from an EMBL/GenBank/DDBJ whole genome shotgun (WGS) entry which is preliminary data.</text>
</comment>
<dbReference type="PIRSF" id="PIRSF006091">
    <property type="entry name" value="E_trnsport_RnfG"/>
    <property type="match status" value="1"/>
</dbReference>
<reference evidence="8" key="1">
    <citation type="submission" date="2012-01" db="EMBL/GenBank/DDBJ databases">
        <title>The Genome Sequence of Treponema denticola H-22.</title>
        <authorList>
            <consortium name="The Broad Institute Genome Sequencing Platform"/>
            <person name="Earl A."/>
            <person name="Ward D."/>
            <person name="Feldgarden M."/>
            <person name="Gevers D."/>
            <person name="Blanton J.M."/>
            <person name="Fenno C.J."/>
            <person name="Baranova O.V."/>
            <person name="Mathney J."/>
            <person name="Dewhirst F.E."/>
            <person name="Izard J."/>
            <person name="Young S.K."/>
            <person name="Zeng Q."/>
            <person name="Gargeya S."/>
            <person name="Fitzgerald M."/>
            <person name="Haas B."/>
            <person name="Abouelleil A."/>
            <person name="Alvarado L."/>
            <person name="Arachchi H.M."/>
            <person name="Berlin A."/>
            <person name="Chapman S.B."/>
            <person name="Gearin G."/>
            <person name="Goldberg J."/>
            <person name="Griggs A."/>
            <person name="Gujja S."/>
            <person name="Hansen M."/>
            <person name="Heiman D."/>
            <person name="Howarth C."/>
            <person name="Larimer J."/>
            <person name="Lui A."/>
            <person name="MacDonald P.J.P."/>
            <person name="McCowen C."/>
            <person name="Montmayeur A."/>
            <person name="Murphy C."/>
            <person name="Neiman D."/>
            <person name="Pearson M."/>
            <person name="Priest M."/>
            <person name="Roberts A."/>
            <person name="Saif S."/>
            <person name="Shea T."/>
            <person name="Sisk P."/>
            <person name="Stolte C."/>
            <person name="Sykes S."/>
            <person name="Wortman J."/>
            <person name="Nusbaum C."/>
            <person name="Birren B."/>
        </authorList>
    </citation>
    <scope>NUCLEOTIDE SEQUENCE [LARGE SCALE GENOMIC DNA]</scope>
    <source>
        <strain evidence="8">H-22</strain>
    </source>
</reference>
<dbReference type="AlphaFoldDB" id="A0A0E2EE85"/>
<keyword evidence="4" id="KW-0288">FMN</keyword>
<evidence type="ECO:0000259" key="7">
    <source>
        <dbReference type="SMART" id="SM00900"/>
    </source>
</evidence>
<keyword evidence="3" id="KW-0285">Flavoprotein</keyword>
<keyword evidence="2" id="KW-0597">Phosphoprotein</keyword>
<dbReference type="PANTHER" id="PTHR36118">
    <property type="entry name" value="ION-TRANSLOCATING OXIDOREDUCTASE COMPLEX SUBUNIT G"/>
    <property type="match status" value="1"/>
</dbReference>
<evidence type="ECO:0000256" key="5">
    <source>
        <dbReference type="ARBA" id="ARBA00022982"/>
    </source>
</evidence>
<feature type="domain" description="FMN-binding" evidence="7">
    <location>
        <begin position="94"/>
        <end position="176"/>
    </location>
</feature>
<dbReference type="PATRIC" id="fig|999432.5.peg.2304"/>
<keyword evidence="5" id="KW-0249">Electron transport</keyword>
<dbReference type="GO" id="GO:0009055">
    <property type="term" value="F:electron transfer activity"/>
    <property type="evidence" value="ECO:0007669"/>
    <property type="project" value="InterPro"/>
</dbReference>
<evidence type="ECO:0000256" key="3">
    <source>
        <dbReference type="ARBA" id="ARBA00022630"/>
    </source>
</evidence>
<evidence type="ECO:0000256" key="1">
    <source>
        <dbReference type="ARBA" id="ARBA00022448"/>
    </source>
</evidence>
<keyword evidence="6" id="KW-0732">Signal</keyword>
<dbReference type="Pfam" id="PF04205">
    <property type="entry name" value="FMN_bind"/>
    <property type="match status" value="1"/>
</dbReference>
<sequence>MKQMIKLALTLSAYAVIACLALAAVYNFTAPRIAEVKIEKTNRALKAVFPEAEDFKEISAEIPEGLNKTTFLNAYTAIKNGKTVGLTITAKGPTYASATILIAMDLNKTIRKIEFLELTDTPSLGSKAADEPFAGQFNGKALDSAFEVNADINAIGGATITSRGVAAIVKDASVTAIEYMAKNNLEEGK</sequence>
<gene>
    <name evidence="8" type="ORF">HMPREF9726_02217</name>
</gene>
<evidence type="ECO:0000256" key="6">
    <source>
        <dbReference type="SAM" id="SignalP"/>
    </source>
</evidence>
<evidence type="ECO:0000256" key="4">
    <source>
        <dbReference type="ARBA" id="ARBA00022643"/>
    </source>
</evidence>
<accession>A0A0E2EE85</accession>
<organism evidence="8">
    <name type="scientific">Treponema denticola H-22</name>
    <dbReference type="NCBI Taxonomy" id="999432"/>
    <lineage>
        <taxon>Bacteria</taxon>
        <taxon>Pseudomonadati</taxon>
        <taxon>Spirochaetota</taxon>
        <taxon>Spirochaetia</taxon>
        <taxon>Spirochaetales</taxon>
        <taxon>Treponemataceae</taxon>
        <taxon>Treponema</taxon>
    </lineage>
</organism>
<dbReference type="GO" id="GO:0010181">
    <property type="term" value="F:FMN binding"/>
    <property type="evidence" value="ECO:0007669"/>
    <property type="project" value="InterPro"/>
</dbReference>
<dbReference type="PANTHER" id="PTHR36118:SF1">
    <property type="entry name" value="ION-TRANSLOCATING OXIDOREDUCTASE COMPLEX SUBUNIT G"/>
    <property type="match status" value="1"/>
</dbReference>
<dbReference type="InterPro" id="IPR010209">
    <property type="entry name" value="Ion_transpt_RnfG/RsxG"/>
</dbReference>
<dbReference type="GO" id="GO:0022900">
    <property type="term" value="P:electron transport chain"/>
    <property type="evidence" value="ECO:0007669"/>
    <property type="project" value="InterPro"/>
</dbReference>
<dbReference type="Proteomes" id="UP000011705">
    <property type="component" value="Chromosome"/>
</dbReference>
<protein>
    <submittedName>
        <fullName evidence="8">Electron transport complex, rnfabcdge type, G subunit</fullName>
    </submittedName>
</protein>
<dbReference type="SMART" id="SM00900">
    <property type="entry name" value="FMN_bind"/>
    <property type="match status" value="1"/>
</dbReference>
<dbReference type="HOGENOM" id="CLU_077882_2_0_12"/>